<dbReference type="AlphaFoldDB" id="A0AAC8QVM0"/>
<dbReference type="Pfam" id="PF04381">
    <property type="entry name" value="RdgC"/>
    <property type="match status" value="1"/>
</dbReference>
<evidence type="ECO:0000256" key="4">
    <source>
        <dbReference type="ARBA" id="ARBA00022490"/>
    </source>
</evidence>
<dbReference type="GO" id="GO:0043590">
    <property type="term" value="C:bacterial nucleoid"/>
    <property type="evidence" value="ECO:0007669"/>
    <property type="project" value="TreeGrafter"/>
</dbReference>
<evidence type="ECO:0000313" key="6">
    <source>
        <dbReference type="EMBL" id="AKL15357.1"/>
    </source>
</evidence>
<dbReference type="Proteomes" id="UP000035479">
    <property type="component" value="Chromosome"/>
</dbReference>
<dbReference type="EMBL" id="CP011602">
    <property type="protein sequence ID" value="AKL15357.1"/>
    <property type="molecule type" value="Genomic_DNA"/>
</dbReference>
<dbReference type="GO" id="GO:0003690">
    <property type="term" value="F:double-stranded DNA binding"/>
    <property type="evidence" value="ECO:0007669"/>
    <property type="project" value="TreeGrafter"/>
</dbReference>
<gene>
    <name evidence="6" type="ORF">AB182_19015</name>
</gene>
<evidence type="ECO:0000256" key="5">
    <source>
        <dbReference type="ARBA" id="ARBA00023172"/>
    </source>
</evidence>
<proteinExistence type="inferred from homology"/>
<organism evidence="6 7">
    <name type="scientific">Phytobacter ursingii</name>
    <dbReference type="NCBI Taxonomy" id="1972431"/>
    <lineage>
        <taxon>Bacteria</taxon>
        <taxon>Pseudomonadati</taxon>
        <taxon>Pseudomonadota</taxon>
        <taxon>Gammaproteobacteria</taxon>
        <taxon>Enterobacterales</taxon>
        <taxon>Enterobacteriaceae</taxon>
        <taxon>Phytobacter</taxon>
    </lineage>
</organism>
<dbReference type="InterPro" id="IPR007476">
    <property type="entry name" value="RdgC"/>
</dbReference>
<name>A0AAC8QVM0_9ENTR</name>
<keyword evidence="5" id="KW-0233">DNA recombination</keyword>
<evidence type="ECO:0000313" key="7">
    <source>
        <dbReference type="Proteomes" id="UP000035479"/>
    </source>
</evidence>
<sequence length="299" mass="33788">MFRWPNSVNHFSIEAIEGHLAELQYEEIGETEFARAAFVPNSITGELVTPIENGYAIVVRRDEKIIPAQVVAKEARERIERIEKLSGGKLKRQERNAIICDVKVDLCKKAFVRSSLILSLYNSKDNLLVVNTTNKNISSLVGSLLIKVVGSLKTETIHIDNIKNGLTTRLQNHLNGSNDAFDGFTVGDYIQLSRLVEHKEVLRFSAEHASITNELTESLAGGFTVDQMELNGCGVNFLLTERFHFRRIDTQSFNYSDDEDKAFQWRHQTGADLFQFSQVVNQLCKLLAYKEPEQQKPAA</sequence>
<evidence type="ECO:0000256" key="3">
    <source>
        <dbReference type="ARBA" id="ARBA00022296"/>
    </source>
</evidence>
<dbReference type="GO" id="GO:0000018">
    <property type="term" value="P:regulation of DNA recombination"/>
    <property type="evidence" value="ECO:0007669"/>
    <property type="project" value="TreeGrafter"/>
</dbReference>
<comment type="similarity">
    <text evidence="2">Belongs to the RdgC family.</text>
</comment>
<dbReference type="GO" id="GO:0006310">
    <property type="term" value="P:DNA recombination"/>
    <property type="evidence" value="ECO:0007669"/>
    <property type="project" value="UniProtKB-KW"/>
</dbReference>
<protein>
    <recommendedName>
        <fullName evidence="3">Recombination-associated protein RdgC</fullName>
    </recommendedName>
</protein>
<comment type="subcellular location">
    <subcellularLocation>
        <location evidence="1">Cytoplasm</location>
        <location evidence="1">Nucleoid</location>
    </subcellularLocation>
</comment>
<evidence type="ECO:0000256" key="1">
    <source>
        <dbReference type="ARBA" id="ARBA00004453"/>
    </source>
</evidence>
<dbReference type="PANTHER" id="PTHR38103">
    <property type="entry name" value="RECOMBINATION-ASSOCIATED PROTEIN RDGC"/>
    <property type="match status" value="1"/>
</dbReference>
<dbReference type="PANTHER" id="PTHR38103:SF1">
    <property type="entry name" value="RECOMBINATION-ASSOCIATED PROTEIN RDGC"/>
    <property type="match status" value="1"/>
</dbReference>
<keyword evidence="4" id="KW-0963">Cytoplasm</keyword>
<accession>A0AAC8QVM0</accession>
<reference evidence="6 7" key="1">
    <citation type="submission" date="2015-06" db="EMBL/GenBank/DDBJ databases">
        <title>Rapid spread of a carbapenem resistance gene driven by multiple levels of genetic mobility.</title>
        <authorList>
            <person name="Sheppard A.E."/>
            <person name="Stoesser N."/>
            <person name="Wilson D."/>
            <person name="Sebra R."/>
            <person name="Kasarskis A."/>
            <person name="Anson L."/>
            <person name="Giess A."/>
            <person name="Pankhurst L."/>
            <person name="Vaughan A."/>
            <person name="Grim C.J."/>
            <person name="Cox H."/>
            <person name="Yeh A."/>
            <person name="Sifri C.D."/>
            <person name="Walker S."/>
            <person name="Peto T.E."/>
            <person name="Crook D.W."/>
            <person name="Mathers A.J."/>
        </authorList>
    </citation>
    <scope>NUCLEOTIDE SEQUENCE [LARGE SCALE GENOMIC DNA]</scope>
    <source>
        <strain evidence="6 7">CAV1151</strain>
    </source>
</reference>
<dbReference type="KEGG" id="kin:AB182_19015"/>
<evidence type="ECO:0000256" key="2">
    <source>
        <dbReference type="ARBA" id="ARBA00008657"/>
    </source>
</evidence>